<organism evidence="12 13">
    <name type="scientific">Peptoniphilus stercorisuis</name>
    <dbReference type="NCBI Taxonomy" id="1436965"/>
    <lineage>
        <taxon>Bacteria</taxon>
        <taxon>Bacillati</taxon>
        <taxon>Bacillota</taxon>
        <taxon>Tissierellia</taxon>
        <taxon>Tissierellales</taxon>
        <taxon>Peptoniphilaceae</taxon>
        <taxon>Peptoniphilus</taxon>
    </lineage>
</organism>
<dbReference type="EC" id="2.5.1.9" evidence="4 9"/>
<evidence type="ECO:0000256" key="2">
    <source>
        <dbReference type="ARBA" id="ARBA00002803"/>
    </source>
</evidence>
<proteinExistence type="predicted"/>
<evidence type="ECO:0000256" key="3">
    <source>
        <dbReference type="ARBA" id="ARBA00004887"/>
    </source>
</evidence>
<dbReference type="InterPro" id="IPR026017">
    <property type="entry name" value="Lumazine-bd_dom"/>
</dbReference>
<sequence>MFTGIVEEVGIIKNIKKNSNSLSLTISANKVLEDIKLGDSICTNGVCLTVTDFDKYSFTVDAIESTIRKTDLYNLDISSKVNLERALSLKDRLGGHIVQGHVDGIGEIANIRDEDLSKVYSIKAKENLLNKLVKQGSITISGVSLTISDLKEDYFEVSIIPHTLKETIINDLKIGDIVNLEIDIIGKYIDRFLNGDKSKDEKVSSLSLDFLAENGF</sequence>
<dbReference type="Gene3D" id="2.40.30.20">
    <property type="match status" value="2"/>
</dbReference>
<accession>A0ABS4KB95</accession>
<evidence type="ECO:0000256" key="8">
    <source>
        <dbReference type="ARBA" id="ARBA00022737"/>
    </source>
</evidence>
<comment type="caution">
    <text evidence="12">The sequence shown here is derived from an EMBL/GenBank/DDBJ whole genome shotgun (WGS) entry which is preliminary data.</text>
</comment>
<evidence type="ECO:0000313" key="13">
    <source>
        <dbReference type="Proteomes" id="UP001519306"/>
    </source>
</evidence>
<evidence type="ECO:0000256" key="6">
    <source>
        <dbReference type="ARBA" id="ARBA00022619"/>
    </source>
</evidence>
<evidence type="ECO:0000256" key="5">
    <source>
        <dbReference type="ARBA" id="ARBA00013950"/>
    </source>
</evidence>
<comment type="pathway">
    <text evidence="3">Cofactor biosynthesis; riboflavin biosynthesis; riboflavin from 2-hydroxy-3-oxobutyl phosphate and 5-amino-6-(D-ribitylamino)uracil: step 2/2.</text>
</comment>
<keyword evidence="13" id="KW-1185">Reference proteome</keyword>
<gene>
    <name evidence="12" type="ORF">J2Z71_000562</name>
</gene>
<dbReference type="Proteomes" id="UP001519306">
    <property type="component" value="Unassembled WGS sequence"/>
</dbReference>
<evidence type="ECO:0000256" key="10">
    <source>
        <dbReference type="PROSITE-ProRule" id="PRU00524"/>
    </source>
</evidence>
<evidence type="ECO:0000259" key="11">
    <source>
        <dbReference type="PROSITE" id="PS51177"/>
    </source>
</evidence>
<comment type="function">
    <text evidence="2">Catalyzes the dismutation of two molecules of 6,7-dimethyl-8-ribityllumazine, resulting in the formation of riboflavin and 5-amino-6-(D-ribitylamino)uracil.</text>
</comment>
<dbReference type="RefSeq" id="WP_210060342.1">
    <property type="nucleotide sequence ID" value="NZ_JAGGLJ010000004.1"/>
</dbReference>
<dbReference type="PANTHER" id="PTHR21098">
    <property type="entry name" value="RIBOFLAVIN SYNTHASE ALPHA CHAIN"/>
    <property type="match status" value="1"/>
</dbReference>
<evidence type="ECO:0000256" key="7">
    <source>
        <dbReference type="ARBA" id="ARBA00022679"/>
    </source>
</evidence>
<dbReference type="InterPro" id="IPR017938">
    <property type="entry name" value="Riboflavin_synthase-like_b-brl"/>
</dbReference>
<dbReference type="CDD" id="cd00402">
    <property type="entry name" value="Riboflavin_synthase_like"/>
    <property type="match status" value="1"/>
</dbReference>
<dbReference type="InterPro" id="IPR023366">
    <property type="entry name" value="ATP_synth_asu-like_sf"/>
</dbReference>
<keyword evidence="7 12" id="KW-0808">Transferase</keyword>
<dbReference type="EMBL" id="JAGGLJ010000004">
    <property type="protein sequence ID" value="MBP2025037.1"/>
    <property type="molecule type" value="Genomic_DNA"/>
</dbReference>
<evidence type="ECO:0000256" key="1">
    <source>
        <dbReference type="ARBA" id="ARBA00000968"/>
    </source>
</evidence>
<feature type="repeat" description="Lumazine-binding" evidence="10">
    <location>
        <begin position="97"/>
        <end position="193"/>
    </location>
</feature>
<feature type="repeat" description="Lumazine-binding" evidence="10">
    <location>
        <begin position="1"/>
        <end position="96"/>
    </location>
</feature>
<keyword evidence="6" id="KW-0686">Riboflavin biosynthesis</keyword>
<dbReference type="GO" id="GO:0004746">
    <property type="term" value="F:riboflavin synthase activity"/>
    <property type="evidence" value="ECO:0007669"/>
    <property type="project" value="UniProtKB-EC"/>
</dbReference>
<dbReference type="Pfam" id="PF00677">
    <property type="entry name" value="Lum_binding"/>
    <property type="match status" value="2"/>
</dbReference>
<evidence type="ECO:0000256" key="4">
    <source>
        <dbReference type="ARBA" id="ARBA00012827"/>
    </source>
</evidence>
<feature type="domain" description="Lumazine-binding" evidence="11">
    <location>
        <begin position="97"/>
        <end position="193"/>
    </location>
</feature>
<dbReference type="NCBIfam" id="NF006767">
    <property type="entry name" value="PRK09289.1"/>
    <property type="match status" value="1"/>
</dbReference>
<dbReference type="PROSITE" id="PS51177">
    <property type="entry name" value="LUMAZINE_BIND"/>
    <property type="match status" value="2"/>
</dbReference>
<evidence type="ECO:0000256" key="9">
    <source>
        <dbReference type="NCBIfam" id="TIGR00187"/>
    </source>
</evidence>
<dbReference type="PANTHER" id="PTHR21098:SF12">
    <property type="entry name" value="RIBOFLAVIN SYNTHASE"/>
    <property type="match status" value="1"/>
</dbReference>
<dbReference type="NCBIfam" id="TIGR00187">
    <property type="entry name" value="ribE"/>
    <property type="match status" value="1"/>
</dbReference>
<reference evidence="12 13" key="1">
    <citation type="submission" date="2021-03" db="EMBL/GenBank/DDBJ databases">
        <title>Genomic Encyclopedia of Type Strains, Phase IV (KMG-IV): sequencing the most valuable type-strain genomes for metagenomic binning, comparative biology and taxonomic classification.</title>
        <authorList>
            <person name="Goeker M."/>
        </authorList>
    </citation>
    <scope>NUCLEOTIDE SEQUENCE [LARGE SCALE GENOMIC DNA]</scope>
    <source>
        <strain evidence="12 13">DSM 27563</strain>
    </source>
</reference>
<evidence type="ECO:0000313" key="12">
    <source>
        <dbReference type="EMBL" id="MBP2025037.1"/>
    </source>
</evidence>
<dbReference type="SUPFAM" id="SSF63380">
    <property type="entry name" value="Riboflavin synthase domain-like"/>
    <property type="match status" value="2"/>
</dbReference>
<dbReference type="PIRSF" id="PIRSF000498">
    <property type="entry name" value="Riboflavin_syn_A"/>
    <property type="match status" value="1"/>
</dbReference>
<name>A0ABS4KB95_9FIRM</name>
<keyword evidence="8" id="KW-0677">Repeat</keyword>
<feature type="domain" description="Lumazine-binding" evidence="11">
    <location>
        <begin position="1"/>
        <end position="96"/>
    </location>
</feature>
<comment type="catalytic activity">
    <reaction evidence="1">
        <text>2 6,7-dimethyl-8-(1-D-ribityl)lumazine + H(+) = 5-amino-6-(D-ribitylamino)uracil + riboflavin</text>
        <dbReference type="Rhea" id="RHEA:20772"/>
        <dbReference type="ChEBI" id="CHEBI:15378"/>
        <dbReference type="ChEBI" id="CHEBI:15934"/>
        <dbReference type="ChEBI" id="CHEBI:57986"/>
        <dbReference type="ChEBI" id="CHEBI:58201"/>
        <dbReference type="EC" id="2.5.1.9"/>
    </reaction>
</comment>
<dbReference type="InterPro" id="IPR001783">
    <property type="entry name" value="Lumazine-bd"/>
</dbReference>
<protein>
    <recommendedName>
        <fullName evidence="5 9">Riboflavin synthase</fullName>
        <ecNumber evidence="4 9">2.5.1.9</ecNumber>
    </recommendedName>
</protein>